<protein>
    <submittedName>
        <fullName evidence="1">Uncharacterized protein</fullName>
    </submittedName>
</protein>
<organism evidence="1 2">
    <name type="scientific">Rhodobacter calidifons</name>
    <dbReference type="NCBI Taxonomy" id="2715277"/>
    <lineage>
        <taxon>Bacteria</taxon>
        <taxon>Pseudomonadati</taxon>
        <taxon>Pseudomonadota</taxon>
        <taxon>Alphaproteobacteria</taxon>
        <taxon>Rhodobacterales</taxon>
        <taxon>Rhodobacter group</taxon>
        <taxon>Rhodobacter</taxon>
    </lineage>
</organism>
<name>A0ABX0GCU5_9RHOB</name>
<evidence type="ECO:0000313" key="1">
    <source>
        <dbReference type="EMBL" id="NHB78573.1"/>
    </source>
</evidence>
<proteinExistence type="predicted"/>
<reference evidence="1 2" key="1">
    <citation type="journal article" date="2022" name="Microorganisms">
        <title>Genome Sequence and Characterization of a Xanthorhodopsin-Containing, Aerobic Anoxygenic Phototrophic Rhodobacter Species, Isolated from Mesophilic Conditions at Yellowstone National Park.</title>
        <authorList>
            <person name="Kyndt J.A."/>
            <person name="Robertson S."/>
            <person name="Shoffstall I.B."/>
            <person name="Ramaley R.F."/>
            <person name="Meyer T.E."/>
        </authorList>
    </citation>
    <scope>NUCLEOTIDE SEQUENCE [LARGE SCALE GENOMIC DNA]</scope>
    <source>
        <strain evidence="1 2">M37P</strain>
    </source>
</reference>
<gene>
    <name evidence="1" type="ORF">G8O29_17930</name>
</gene>
<keyword evidence="2" id="KW-1185">Reference proteome</keyword>
<dbReference type="Proteomes" id="UP001515660">
    <property type="component" value="Unassembled WGS sequence"/>
</dbReference>
<sequence length="90" mass="9939">MPSSAIFWWTDGMAGRRLALRLAAAALVRLSRSVHGLARLHLRLVLMFAGAGLVPNRRIRKALRLAGGLDRLSGRLALTALRLLRRSRDS</sequence>
<evidence type="ECO:0000313" key="2">
    <source>
        <dbReference type="Proteomes" id="UP001515660"/>
    </source>
</evidence>
<comment type="caution">
    <text evidence="1">The sequence shown here is derived from an EMBL/GenBank/DDBJ whole genome shotgun (WGS) entry which is preliminary data.</text>
</comment>
<accession>A0ABX0GCU5</accession>
<dbReference type="EMBL" id="JAANHS010000035">
    <property type="protein sequence ID" value="NHB78573.1"/>
    <property type="molecule type" value="Genomic_DNA"/>
</dbReference>